<dbReference type="SUPFAM" id="SSF55729">
    <property type="entry name" value="Acyl-CoA N-acyltransferases (Nat)"/>
    <property type="match status" value="1"/>
</dbReference>
<dbReference type="Pfam" id="PF13508">
    <property type="entry name" value="Acetyltransf_7"/>
    <property type="match status" value="1"/>
</dbReference>
<dbReference type="EMBL" id="CAJZAH010000010">
    <property type="protein sequence ID" value="CAG9183708.1"/>
    <property type="molecule type" value="Genomic_DNA"/>
</dbReference>
<keyword evidence="3" id="KW-0808">Transferase</keyword>
<keyword evidence="8" id="KW-1185">Reference proteome</keyword>
<name>A0ABN7ZEE2_9BURK</name>
<reference evidence="7 8" key="1">
    <citation type="submission" date="2021-08" db="EMBL/GenBank/DDBJ databases">
        <authorList>
            <person name="Peeters C."/>
        </authorList>
    </citation>
    <scope>NUCLEOTIDE SEQUENCE [LARGE SCALE GENOMIC DNA]</scope>
    <source>
        <strain evidence="7 8">LMG 21510</strain>
    </source>
</reference>
<evidence type="ECO:0000256" key="4">
    <source>
        <dbReference type="ARBA" id="ARBA00023315"/>
    </source>
</evidence>
<evidence type="ECO:0000256" key="5">
    <source>
        <dbReference type="ARBA" id="ARBA00049880"/>
    </source>
</evidence>
<evidence type="ECO:0000256" key="1">
    <source>
        <dbReference type="ARBA" id="ARBA00022491"/>
    </source>
</evidence>
<dbReference type="PANTHER" id="PTHR36449">
    <property type="entry name" value="ACETYLTRANSFERASE-RELATED"/>
    <property type="match status" value="1"/>
</dbReference>
<comment type="catalytic activity">
    <reaction evidence="5">
        <text>glycyl-tRNA(Gly) + acetyl-CoA = N-acetylglycyl-tRNA(Gly) + CoA + H(+)</text>
        <dbReference type="Rhea" id="RHEA:81867"/>
        <dbReference type="Rhea" id="RHEA-COMP:9683"/>
        <dbReference type="Rhea" id="RHEA-COMP:19766"/>
        <dbReference type="ChEBI" id="CHEBI:15378"/>
        <dbReference type="ChEBI" id="CHEBI:57287"/>
        <dbReference type="ChEBI" id="CHEBI:57288"/>
        <dbReference type="ChEBI" id="CHEBI:78522"/>
        <dbReference type="ChEBI" id="CHEBI:232036"/>
    </reaction>
</comment>
<keyword evidence="1" id="KW-0678">Repressor</keyword>
<protein>
    <recommendedName>
        <fullName evidence="6">N-acetyltransferase domain-containing protein</fullName>
    </recommendedName>
</protein>
<dbReference type="CDD" id="cd04301">
    <property type="entry name" value="NAT_SF"/>
    <property type="match status" value="1"/>
</dbReference>
<evidence type="ECO:0000256" key="2">
    <source>
        <dbReference type="ARBA" id="ARBA00022649"/>
    </source>
</evidence>
<evidence type="ECO:0000256" key="3">
    <source>
        <dbReference type="ARBA" id="ARBA00022679"/>
    </source>
</evidence>
<evidence type="ECO:0000313" key="8">
    <source>
        <dbReference type="Proteomes" id="UP000721236"/>
    </source>
</evidence>
<comment type="caution">
    <text evidence="7">The sequence shown here is derived from an EMBL/GenBank/DDBJ whole genome shotgun (WGS) entry which is preliminary data.</text>
</comment>
<dbReference type="Proteomes" id="UP000721236">
    <property type="component" value="Unassembled WGS sequence"/>
</dbReference>
<accession>A0ABN7ZEE2</accession>
<evidence type="ECO:0000259" key="6">
    <source>
        <dbReference type="Pfam" id="PF13508"/>
    </source>
</evidence>
<feature type="domain" description="N-acetyltransferase" evidence="6">
    <location>
        <begin position="20"/>
        <end position="118"/>
    </location>
</feature>
<keyword evidence="4" id="KW-0012">Acyltransferase</keyword>
<keyword evidence="2" id="KW-1277">Toxin-antitoxin system</keyword>
<sequence length="137" mass="14920">MNAWLQKTARQHQDKGLSRTYVATAEDDPKRIVGYYAVSATLVETEGMPGKHPKEVSAVLLGRLAVDKNNKGQGLGGCLLMHALEQAAKAADIIGLQCVIVDALDADAAEFYRYYGFAPLTTDPMRLVLPMSTVRQL</sequence>
<proteinExistence type="predicted"/>
<evidence type="ECO:0000313" key="7">
    <source>
        <dbReference type="EMBL" id="CAG9183708.1"/>
    </source>
</evidence>
<organism evidence="7 8">
    <name type="scientific">Cupriavidus respiraculi</name>
    <dbReference type="NCBI Taxonomy" id="195930"/>
    <lineage>
        <taxon>Bacteria</taxon>
        <taxon>Pseudomonadati</taxon>
        <taxon>Pseudomonadota</taxon>
        <taxon>Betaproteobacteria</taxon>
        <taxon>Burkholderiales</taxon>
        <taxon>Burkholderiaceae</taxon>
        <taxon>Cupriavidus</taxon>
    </lineage>
</organism>
<dbReference type="PANTHER" id="PTHR36449:SF1">
    <property type="entry name" value="ACETYLTRANSFERASE"/>
    <property type="match status" value="1"/>
</dbReference>
<dbReference type="InterPro" id="IPR000182">
    <property type="entry name" value="GNAT_dom"/>
</dbReference>
<gene>
    <name evidence="7" type="ORF">LMG21510_04914</name>
</gene>
<dbReference type="Gene3D" id="3.40.630.30">
    <property type="match status" value="1"/>
</dbReference>
<dbReference type="InterPro" id="IPR016181">
    <property type="entry name" value="Acyl_CoA_acyltransferase"/>
</dbReference>